<dbReference type="Gene3D" id="3.40.190.10">
    <property type="entry name" value="Periplasmic binding protein-like II"/>
    <property type="match status" value="2"/>
</dbReference>
<evidence type="ECO:0000259" key="5">
    <source>
        <dbReference type="SMART" id="SM00062"/>
    </source>
</evidence>
<dbReference type="PANTHER" id="PTHR30085:SF7">
    <property type="entry name" value="AMINO-ACID ABC TRANSPORTER-BINDING PROTEIN YHDW-RELATED"/>
    <property type="match status" value="1"/>
</dbReference>
<dbReference type="CDD" id="cd13692">
    <property type="entry name" value="PBP2_BztA"/>
    <property type="match status" value="1"/>
</dbReference>
<dbReference type="AlphaFoldDB" id="A0AAF1JVR5"/>
<dbReference type="Pfam" id="PF00497">
    <property type="entry name" value="SBP_bac_3"/>
    <property type="match status" value="1"/>
</dbReference>
<gene>
    <name evidence="6" type="ORF">GXW79_06605</name>
</gene>
<feature type="signal peptide" evidence="4">
    <location>
        <begin position="1"/>
        <end position="24"/>
    </location>
</feature>
<name>A0AAF1JVR5_9PROT</name>
<dbReference type="InterPro" id="IPR001638">
    <property type="entry name" value="Solute-binding_3/MltF_N"/>
</dbReference>
<dbReference type="PANTHER" id="PTHR30085">
    <property type="entry name" value="AMINO ACID ABC TRANSPORTER PERMEASE"/>
    <property type="match status" value="1"/>
</dbReference>
<accession>A0AAF1JVR5</accession>
<dbReference type="Proteomes" id="UP001196068">
    <property type="component" value="Unassembled WGS sequence"/>
</dbReference>
<organism evidence="6 7">
    <name type="scientific">Plastoroseomonas arctica</name>
    <dbReference type="NCBI Taxonomy" id="1509237"/>
    <lineage>
        <taxon>Bacteria</taxon>
        <taxon>Pseudomonadati</taxon>
        <taxon>Pseudomonadota</taxon>
        <taxon>Alphaproteobacteria</taxon>
        <taxon>Acetobacterales</taxon>
        <taxon>Acetobacteraceae</taxon>
        <taxon>Plastoroseomonas</taxon>
    </lineage>
</organism>
<evidence type="ECO:0000313" key="7">
    <source>
        <dbReference type="Proteomes" id="UP001196068"/>
    </source>
</evidence>
<evidence type="ECO:0000256" key="4">
    <source>
        <dbReference type="SAM" id="SignalP"/>
    </source>
</evidence>
<dbReference type="SUPFAM" id="SSF53850">
    <property type="entry name" value="Periplasmic binding protein-like II"/>
    <property type="match status" value="1"/>
</dbReference>
<comment type="similarity">
    <text evidence="1">Belongs to the bacterial solute-binding protein 3 family.</text>
</comment>
<reference evidence="6" key="2">
    <citation type="journal article" date="2021" name="Syst. Appl. Microbiol.">
        <title>Roseomonas hellenica sp. nov., isolated from roots of wild-growing Alkanna tinctoria.</title>
        <authorList>
            <person name="Rat A."/>
            <person name="Naranjo H.D."/>
            <person name="Lebbe L."/>
            <person name="Cnockaert M."/>
            <person name="Krigas N."/>
            <person name="Grigoriadou K."/>
            <person name="Maloupa E."/>
            <person name="Willems A."/>
        </authorList>
    </citation>
    <scope>NUCLEOTIDE SEQUENCE</scope>
    <source>
        <strain evidence="6">LMG 28251</strain>
    </source>
</reference>
<feature type="domain" description="Solute-binding protein family 3/N-terminal" evidence="5">
    <location>
        <begin position="41"/>
        <end position="270"/>
    </location>
</feature>
<dbReference type="RefSeq" id="WP_211873564.1">
    <property type="nucleotide sequence ID" value="NZ_JAAEDH010000005.1"/>
</dbReference>
<feature type="chain" id="PRO_5042121440" evidence="4">
    <location>
        <begin position="25"/>
        <end position="345"/>
    </location>
</feature>
<keyword evidence="3 4" id="KW-0732">Signal</keyword>
<keyword evidence="2" id="KW-0813">Transport</keyword>
<evidence type="ECO:0000256" key="1">
    <source>
        <dbReference type="ARBA" id="ARBA00010333"/>
    </source>
</evidence>
<evidence type="ECO:0000256" key="3">
    <source>
        <dbReference type="ARBA" id="ARBA00022729"/>
    </source>
</evidence>
<proteinExistence type="inferred from homology"/>
<keyword evidence="7" id="KW-1185">Reference proteome</keyword>
<evidence type="ECO:0000313" key="6">
    <source>
        <dbReference type="EMBL" id="MBR0654745.1"/>
    </source>
</evidence>
<protein>
    <submittedName>
        <fullName evidence="6">Amino acid ABC transporter substrate-binding protein</fullName>
    </submittedName>
</protein>
<dbReference type="GO" id="GO:0006865">
    <property type="term" value="P:amino acid transport"/>
    <property type="evidence" value="ECO:0007669"/>
    <property type="project" value="TreeGrafter"/>
</dbReference>
<sequence>MHHWFRITGLAALIGLGIAAEAGAQSILPGPTLAGVRQRDVLSCGAAPNAPGFGAPDSRGVYRGMDPDICRAVAAAVLGDARKVRFTPLTSQARFAVLQSGEIDLLPRTVTWTHSRDTAVGVNFTAVIFYDGQGFLTRRNPAVRTARDLAGATICTFAGSTSELNLADWARANNIRYNPVVFEQNDEARIAYDAGRCDAISTDASQLIGLITAMSNPAEHHVLADRISKEPLTPVVRQGDDQWNDIVRWTIFALIEAEELGVTSENAEAMLASPDPAIRRLLGNAGDHGPMMALDRRWAYNAIRAVGNYAEIYERNLGAASGINLERGINALWNRGGLMYSPPIR</sequence>
<comment type="caution">
    <text evidence="6">The sequence shown here is derived from an EMBL/GenBank/DDBJ whole genome shotgun (WGS) entry which is preliminary data.</text>
</comment>
<dbReference type="SMART" id="SM00062">
    <property type="entry name" value="PBPb"/>
    <property type="match status" value="1"/>
</dbReference>
<evidence type="ECO:0000256" key="2">
    <source>
        <dbReference type="ARBA" id="ARBA00022448"/>
    </source>
</evidence>
<dbReference type="InterPro" id="IPR051455">
    <property type="entry name" value="Bact_solute-bind_prot3"/>
</dbReference>
<reference evidence="6" key="1">
    <citation type="submission" date="2020-01" db="EMBL/GenBank/DDBJ databases">
        <authorList>
            <person name="Rat A."/>
        </authorList>
    </citation>
    <scope>NUCLEOTIDE SEQUENCE</scope>
    <source>
        <strain evidence="6">LMG 28251</strain>
    </source>
</reference>
<dbReference type="EMBL" id="JAAEDH010000005">
    <property type="protein sequence ID" value="MBR0654745.1"/>
    <property type="molecule type" value="Genomic_DNA"/>
</dbReference>